<feature type="coiled-coil region" evidence="1">
    <location>
        <begin position="86"/>
        <end position="120"/>
    </location>
</feature>
<dbReference type="AlphaFoldDB" id="W0RB95"/>
<reference evidence="3 4" key="1">
    <citation type="journal article" date="2014" name="Genome Announc.">
        <title>Genome Sequence and Methylome of Soil Bacterium Gemmatirosa kalamazoonensis KBS708T, a Member of the Rarely Cultivated Gemmatimonadetes Phylum.</title>
        <authorList>
            <person name="Debruyn J.M."/>
            <person name="Radosevich M."/>
            <person name="Wommack K.E."/>
            <person name="Polson S.W."/>
            <person name="Hauser L.J."/>
            <person name="Fawaz M.N."/>
            <person name="Korlach J."/>
            <person name="Tsai Y.C."/>
        </authorList>
    </citation>
    <scope>NUCLEOTIDE SEQUENCE [LARGE SCALE GENOMIC DNA]</scope>
    <source>
        <strain evidence="3 4">KBS708</strain>
    </source>
</reference>
<dbReference type="EMBL" id="CP007128">
    <property type="protein sequence ID" value="AHG87707.1"/>
    <property type="molecule type" value="Genomic_DNA"/>
</dbReference>
<feature type="compositionally biased region" description="Low complexity" evidence="2">
    <location>
        <begin position="141"/>
        <end position="154"/>
    </location>
</feature>
<gene>
    <name evidence="3" type="ORF">J421_0170</name>
</gene>
<name>W0RB95_9BACT</name>
<dbReference type="InParanoid" id="W0RB95"/>
<evidence type="ECO:0000256" key="2">
    <source>
        <dbReference type="SAM" id="MobiDB-lite"/>
    </source>
</evidence>
<proteinExistence type="predicted"/>
<dbReference type="STRING" id="861299.J421_0170"/>
<dbReference type="Proteomes" id="UP000019151">
    <property type="component" value="Chromosome"/>
</dbReference>
<evidence type="ECO:0000256" key="1">
    <source>
        <dbReference type="SAM" id="Coils"/>
    </source>
</evidence>
<accession>W0RB95</accession>
<evidence type="ECO:0000313" key="4">
    <source>
        <dbReference type="Proteomes" id="UP000019151"/>
    </source>
</evidence>
<organism evidence="3 4">
    <name type="scientific">Gemmatirosa kalamazoonensis</name>
    <dbReference type="NCBI Taxonomy" id="861299"/>
    <lineage>
        <taxon>Bacteria</taxon>
        <taxon>Pseudomonadati</taxon>
        <taxon>Gemmatimonadota</taxon>
        <taxon>Gemmatimonadia</taxon>
        <taxon>Gemmatimonadales</taxon>
        <taxon>Gemmatimonadaceae</taxon>
        <taxon>Gemmatirosa</taxon>
    </lineage>
</organism>
<dbReference type="HOGENOM" id="CLU_1545410_0_0_0"/>
<keyword evidence="1" id="KW-0175">Coiled coil</keyword>
<protein>
    <submittedName>
        <fullName evidence="3">Uncharacterized protein</fullName>
    </submittedName>
</protein>
<sequence>MRPVSPSIDPLAHRATIDALDAQRAAYRRYARTLEAQRGTLTDGDPDRAASAVDEAARGFGELQAGAQKLAPALDHARQTASPDQLREIQQRVEELMHAAQSAEAAIHNLSSQLEVWRDAYGRQLAELGITPGEGSGGDDPPGADPTARPAPYGARGGGHAGLAAPRLLDRKA</sequence>
<evidence type="ECO:0000313" key="3">
    <source>
        <dbReference type="EMBL" id="AHG87707.1"/>
    </source>
</evidence>
<dbReference type="RefSeq" id="WP_025409264.1">
    <property type="nucleotide sequence ID" value="NZ_CP007128.1"/>
</dbReference>
<feature type="region of interest" description="Disordered" evidence="2">
    <location>
        <begin position="129"/>
        <end position="173"/>
    </location>
</feature>
<keyword evidence="4" id="KW-1185">Reference proteome</keyword>
<dbReference type="KEGG" id="gba:J421_0170"/>